<dbReference type="Pfam" id="PF01584">
    <property type="entry name" value="CheW"/>
    <property type="match status" value="1"/>
</dbReference>
<dbReference type="Gene3D" id="2.30.30.40">
    <property type="entry name" value="SH3 Domains"/>
    <property type="match status" value="1"/>
</dbReference>
<dbReference type="Gene3D" id="3.40.50.2300">
    <property type="match status" value="1"/>
</dbReference>
<accession>A0ABR7EAE8</accession>
<dbReference type="SMART" id="SM00448">
    <property type="entry name" value="REC"/>
    <property type="match status" value="1"/>
</dbReference>
<name>A0ABR7EAE8_9FIRM</name>
<feature type="domain" description="Rhodanese" evidence="5">
    <location>
        <begin position="166"/>
        <end position="221"/>
    </location>
</feature>
<reference evidence="7 8" key="1">
    <citation type="submission" date="2020-08" db="EMBL/GenBank/DDBJ databases">
        <title>Genome public.</title>
        <authorList>
            <person name="Liu C."/>
            <person name="Sun Q."/>
        </authorList>
    </citation>
    <scope>NUCLEOTIDE SEQUENCE [LARGE SCALE GENOMIC DNA]</scope>
    <source>
        <strain evidence="7 8">NSJ-35</strain>
    </source>
</reference>
<dbReference type="Pfam" id="PF00072">
    <property type="entry name" value="Response_reg"/>
    <property type="match status" value="1"/>
</dbReference>
<dbReference type="Proteomes" id="UP000606889">
    <property type="component" value="Unassembled WGS sequence"/>
</dbReference>
<dbReference type="InterPro" id="IPR024181">
    <property type="entry name" value="Chemotax_regulator_CheV"/>
</dbReference>
<feature type="modified residue" description="4-aspartylphosphate" evidence="3">
    <location>
        <position position="241"/>
    </location>
</feature>
<proteinExistence type="predicted"/>
<dbReference type="SUPFAM" id="SSF50341">
    <property type="entry name" value="CheW-like"/>
    <property type="match status" value="1"/>
</dbReference>
<dbReference type="EMBL" id="JACOON010000001">
    <property type="protein sequence ID" value="MBC5646741.1"/>
    <property type="molecule type" value="Genomic_DNA"/>
</dbReference>
<dbReference type="PIRSF" id="PIRSF002867">
    <property type="entry name" value="CheV"/>
    <property type="match status" value="1"/>
</dbReference>
<protein>
    <recommendedName>
        <fullName evidence="1">Stage 0 sporulation protein A homolog</fullName>
    </recommendedName>
</protein>
<feature type="domain" description="CheW-like" evidence="6">
    <location>
        <begin position="17"/>
        <end position="157"/>
    </location>
</feature>
<evidence type="ECO:0000259" key="4">
    <source>
        <dbReference type="PROSITE" id="PS50110"/>
    </source>
</evidence>
<evidence type="ECO:0000256" key="3">
    <source>
        <dbReference type="PROSITE-ProRule" id="PRU00169"/>
    </source>
</evidence>
<keyword evidence="8" id="KW-1185">Reference proteome</keyword>
<dbReference type="PANTHER" id="PTHR47233:SF3">
    <property type="entry name" value="CHEMOTAXIS PROTEIN CHEV"/>
    <property type="match status" value="1"/>
</dbReference>
<dbReference type="RefSeq" id="WP_186856288.1">
    <property type="nucleotide sequence ID" value="NZ_JACOON010000001.1"/>
</dbReference>
<evidence type="ECO:0000256" key="2">
    <source>
        <dbReference type="ARBA" id="ARBA00024867"/>
    </source>
</evidence>
<comment type="caution">
    <text evidence="7">The sequence shown here is derived from an EMBL/GenBank/DDBJ whole genome shotgun (WGS) entry which is preliminary data.</text>
</comment>
<dbReference type="PROSITE" id="PS50851">
    <property type="entry name" value="CHEW"/>
    <property type="match status" value="1"/>
</dbReference>
<dbReference type="SMART" id="SM00260">
    <property type="entry name" value="CheW"/>
    <property type="match status" value="1"/>
</dbReference>
<evidence type="ECO:0000259" key="5">
    <source>
        <dbReference type="PROSITE" id="PS50206"/>
    </source>
</evidence>
<dbReference type="Gene3D" id="2.40.50.180">
    <property type="entry name" value="CheA-289, Domain 4"/>
    <property type="match status" value="1"/>
</dbReference>
<evidence type="ECO:0000313" key="8">
    <source>
        <dbReference type="Proteomes" id="UP000606889"/>
    </source>
</evidence>
<dbReference type="InterPro" id="IPR001789">
    <property type="entry name" value="Sig_transdc_resp-reg_receiver"/>
</dbReference>
<organism evidence="7 8">
    <name type="scientific">Christensenella tenuis</name>
    <dbReference type="NCBI Taxonomy" id="2763033"/>
    <lineage>
        <taxon>Bacteria</taxon>
        <taxon>Bacillati</taxon>
        <taxon>Bacillota</taxon>
        <taxon>Clostridia</taxon>
        <taxon>Christensenellales</taxon>
        <taxon>Christensenellaceae</taxon>
        <taxon>Christensenella</taxon>
    </lineage>
</organism>
<dbReference type="InterPro" id="IPR011006">
    <property type="entry name" value="CheY-like_superfamily"/>
</dbReference>
<dbReference type="PROSITE" id="PS50206">
    <property type="entry name" value="RHODANESE_3"/>
    <property type="match status" value="1"/>
</dbReference>
<gene>
    <name evidence="7" type="ORF">H8S18_00070</name>
</gene>
<dbReference type="PANTHER" id="PTHR47233">
    <property type="entry name" value="CHEMOTAXIS PROTEIN CHEV"/>
    <property type="match status" value="1"/>
</dbReference>
<evidence type="ECO:0000259" key="6">
    <source>
        <dbReference type="PROSITE" id="PS50851"/>
    </source>
</evidence>
<evidence type="ECO:0000313" key="7">
    <source>
        <dbReference type="EMBL" id="MBC5646741.1"/>
    </source>
</evidence>
<sequence length="320" mass="36362">MSRENKQDILLETGTNEIEIMEFTISNNTFGINVAKIREIMNSAEVKPMPHVHPAIEGVFKPRNTLITVINLPQYLNMESEHESSKDLFIVANFNNMHIAFRVDTVEGIDRISWQAIQKPDKTIYGGQEGIVTGLAEFENRLITILDFEKIVADIAPETGIQLSEIDELGERPRDERPILIVEDSMLLSSMILEALHKAGYTNTEKKDNGKEAWDYLTSVKKECEEQNIPIREKVACMITDIEMPQMDGHHLTKLTKTDQFLKTIPVIIFSSLINDEMRIKGKEIGADEQLSKPEIGHLVSVIDHLLERSSFQMPGDFEQ</sequence>
<evidence type="ECO:0000256" key="1">
    <source>
        <dbReference type="ARBA" id="ARBA00018672"/>
    </source>
</evidence>
<dbReference type="InterPro" id="IPR002545">
    <property type="entry name" value="CheW-lke_dom"/>
</dbReference>
<dbReference type="InterPro" id="IPR036061">
    <property type="entry name" value="CheW-like_dom_sf"/>
</dbReference>
<dbReference type="PROSITE" id="PS50110">
    <property type="entry name" value="RESPONSE_REGULATORY"/>
    <property type="match status" value="1"/>
</dbReference>
<keyword evidence="3" id="KW-0597">Phosphoprotein</keyword>
<comment type="function">
    <text evidence="2">May play the central regulatory role in sporulation. It may be an element of the effector pathway responsible for the activation of sporulation genes in response to nutritional stress. Spo0A may act in concert with spo0H (a sigma factor) to control the expression of some genes that are critical to the sporulation process.</text>
</comment>
<dbReference type="InterPro" id="IPR001763">
    <property type="entry name" value="Rhodanese-like_dom"/>
</dbReference>
<dbReference type="SUPFAM" id="SSF52172">
    <property type="entry name" value="CheY-like"/>
    <property type="match status" value="1"/>
</dbReference>
<feature type="domain" description="Response regulatory" evidence="4">
    <location>
        <begin position="178"/>
        <end position="308"/>
    </location>
</feature>